<sequence>MFMNNSLPTSSERDFDSKEKQISAQYANLLQRSNRYFSGLRELPQTGQRKVWEPYFRKTFEVFTQLWKYQLEHRSVLEKKANLKRFEIGEIASRIGQLYYLYYLRTGDIRYVYESYRFYEAIHTRQYFKNIEREDNAQLYHGMLRYYARFIVVCLLVNKRQIIYEILPEFKDNVSNYLTHFNIGGKGGEEWELLINELENFLKAETSVTIDQAVDLINYRSAVQFPKSKSRRNNIPNYLFDNRSGNNTPSSSDDSSPSDITSPVEETIFSQMTSSNYIVKISDAILMTNRKSTVKFSELTLDVFRIIQSLEKNSLNEKQASIRKTMLYRPTVSEMLASLSSSVDISESVDTTQNTNFANFIYISADGAKGGVSLNSKRRSNQQYSFDEELSTETSHFMDPNSLTIDDILPFTRKPLFLVVESENSTSLMPKHNRFPSCFVCLFSPKLYVSHLSNTSMIGSFFTHFLASPILALCTLTKLESVKNIEKNVYRECESILINSFTEMHKILSQDDDLDISLKLYLENETTRLYILRFILCRFLLETYLRANSELVLGHHLHSFLPTSYPTIPHVSQDVLTKTVTQILERLEIDSKLFDI</sequence>
<dbReference type="Proteomes" id="UP000006671">
    <property type="component" value="Unassembled WGS sequence"/>
</dbReference>
<gene>
    <name evidence="2" type="ORF">NAEGRDRAFT_79178</name>
</gene>
<evidence type="ECO:0000313" key="2">
    <source>
        <dbReference type="EMBL" id="EFC46253.1"/>
    </source>
</evidence>
<dbReference type="GO" id="GO:0003714">
    <property type="term" value="F:transcription corepressor activity"/>
    <property type="evidence" value="ECO:0007669"/>
    <property type="project" value="InterPro"/>
</dbReference>
<evidence type="ECO:0000256" key="1">
    <source>
        <dbReference type="SAM" id="MobiDB-lite"/>
    </source>
</evidence>
<dbReference type="GO" id="GO:0006351">
    <property type="term" value="P:DNA-templated transcription"/>
    <property type="evidence" value="ECO:0007669"/>
    <property type="project" value="InterPro"/>
</dbReference>
<dbReference type="VEuPathDB" id="AmoebaDB:NAEGRDRAFT_79178"/>
<proteinExistence type="predicted"/>
<dbReference type="EMBL" id="GG738859">
    <property type="protein sequence ID" value="EFC46253.1"/>
    <property type="molecule type" value="Genomic_DNA"/>
</dbReference>
<dbReference type="eggNOG" id="ENOG502QPT4">
    <property type="taxonomic scope" value="Eukaryota"/>
</dbReference>
<dbReference type="InParanoid" id="D2VA63"/>
<evidence type="ECO:0000313" key="3">
    <source>
        <dbReference type="Proteomes" id="UP000006671"/>
    </source>
</evidence>
<dbReference type="KEGG" id="ngr:NAEGRDRAFT_79178"/>
<name>D2VA63_NAEGR</name>
<dbReference type="RefSeq" id="XP_002678997.1">
    <property type="nucleotide sequence ID" value="XM_002678951.1"/>
</dbReference>
<reference evidence="2 3" key="1">
    <citation type="journal article" date="2010" name="Cell">
        <title>The genome of Naegleria gruberi illuminates early eukaryotic versatility.</title>
        <authorList>
            <person name="Fritz-Laylin L.K."/>
            <person name="Prochnik S.E."/>
            <person name="Ginger M.L."/>
            <person name="Dacks J.B."/>
            <person name="Carpenter M.L."/>
            <person name="Field M.C."/>
            <person name="Kuo A."/>
            <person name="Paredez A."/>
            <person name="Chapman J."/>
            <person name="Pham J."/>
            <person name="Shu S."/>
            <person name="Neupane R."/>
            <person name="Cipriano M."/>
            <person name="Mancuso J."/>
            <person name="Tu H."/>
            <person name="Salamov A."/>
            <person name="Lindquist E."/>
            <person name="Shapiro H."/>
            <person name="Lucas S."/>
            <person name="Grigoriev I.V."/>
            <person name="Cande W.Z."/>
            <person name="Fulton C."/>
            <person name="Rokhsar D.S."/>
            <person name="Dawson S.C."/>
        </authorList>
    </citation>
    <scope>NUCLEOTIDE SEQUENCE [LARGE SCALE GENOMIC DNA]</scope>
    <source>
        <strain evidence="2 3">NEG-M</strain>
    </source>
</reference>
<dbReference type="Pfam" id="PF12070">
    <property type="entry name" value="SCAI"/>
    <property type="match status" value="1"/>
</dbReference>
<protein>
    <recommendedName>
        <fullName evidence="4">Protein SCAI</fullName>
    </recommendedName>
</protein>
<keyword evidence="3" id="KW-1185">Reference proteome</keyword>
<organism evidence="3">
    <name type="scientific">Naegleria gruberi</name>
    <name type="common">Amoeba</name>
    <dbReference type="NCBI Taxonomy" id="5762"/>
    <lineage>
        <taxon>Eukaryota</taxon>
        <taxon>Discoba</taxon>
        <taxon>Heterolobosea</taxon>
        <taxon>Tetramitia</taxon>
        <taxon>Eutetramitia</taxon>
        <taxon>Vahlkampfiidae</taxon>
        <taxon>Naegleria</taxon>
    </lineage>
</organism>
<dbReference type="PANTHER" id="PTHR21243">
    <property type="entry name" value="PROTEIN SCAI"/>
    <property type="match status" value="1"/>
</dbReference>
<dbReference type="GeneID" id="8859491"/>
<evidence type="ECO:0008006" key="4">
    <source>
        <dbReference type="Google" id="ProtNLM"/>
    </source>
</evidence>
<dbReference type="AlphaFoldDB" id="D2VA63"/>
<feature type="compositionally biased region" description="Low complexity" evidence="1">
    <location>
        <begin position="248"/>
        <end position="262"/>
    </location>
</feature>
<feature type="region of interest" description="Disordered" evidence="1">
    <location>
        <begin position="234"/>
        <end position="262"/>
    </location>
</feature>
<dbReference type="OrthoDB" id="525027at2759"/>
<accession>D2VA63</accession>
<dbReference type="InterPro" id="IPR022709">
    <property type="entry name" value="SCAI"/>
</dbReference>
<dbReference type="OMA" id="HCIHPGD"/>
<dbReference type="STRING" id="5762.D2VA63"/>